<dbReference type="AlphaFoldDB" id="A0AAD8BWU4"/>
<evidence type="ECO:0000256" key="1">
    <source>
        <dbReference type="ARBA" id="ARBA00022734"/>
    </source>
</evidence>
<evidence type="ECO:0000256" key="2">
    <source>
        <dbReference type="RuleBase" id="RU102079"/>
    </source>
</evidence>
<dbReference type="Proteomes" id="UP001233172">
    <property type="component" value="Unassembled WGS sequence"/>
</dbReference>
<dbReference type="InterPro" id="IPR013320">
    <property type="entry name" value="ConA-like_dom_sf"/>
</dbReference>
<evidence type="ECO:0000259" key="4">
    <source>
        <dbReference type="PROSITE" id="PS51304"/>
    </source>
</evidence>
<keyword evidence="6" id="KW-1185">Reference proteome</keyword>
<evidence type="ECO:0000313" key="5">
    <source>
        <dbReference type="EMBL" id="KAK0061537.1"/>
    </source>
</evidence>
<dbReference type="SMART" id="SM00908">
    <property type="entry name" value="Gal-bind_lectin"/>
    <property type="match status" value="1"/>
</dbReference>
<evidence type="ECO:0000313" key="6">
    <source>
        <dbReference type="Proteomes" id="UP001233172"/>
    </source>
</evidence>
<dbReference type="PROSITE" id="PS51304">
    <property type="entry name" value="GALECTIN"/>
    <property type="match status" value="1"/>
</dbReference>
<name>A0AAD8BWU4_BIOPF</name>
<feature type="chain" id="PRO_5042148711" description="Galectin" evidence="3">
    <location>
        <begin position="23"/>
        <end position="263"/>
    </location>
</feature>
<comment type="caution">
    <text evidence="5">The sequence shown here is derived from an EMBL/GenBank/DDBJ whole genome shotgun (WGS) entry which is preliminary data.</text>
</comment>
<dbReference type="InterPro" id="IPR001079">
    <property type="entry name" value="Galectin_CRD"/>
</dbReference>
<reference evidence="5" key="2">
    <citation type="submission" date="2023-04" db="EMBL/GenBank/DDBJ databases">
        <authorList>
            <person name="Bu L."/>
            <person name="Lu L."/>
            <person name="Laidemitt M.R."/>
            <person name="Zhang S.M."/>
            <person name="Mutuku M."/>
            <person name="Mkoji G."/>
            <person name="Steinauer M."/>
            <person name="Loker E.S."/>
        </authorList>
    </citation>
    <scope>NUCLEOTIDE SEQUENCE</scope>
    <source>
        <strain evidence="5">KasaAsao</strain>
        <tissue evidence="5">Whole Snail</tissue>
    </source>
</reference>
<sequence length="263" mass="29386">MFLETLVLVFFFSISRVHLADCENVCSPGQICSAFYVNHVNLQLSGCPVSSAPSSVAIITALNCLNNLSCVAMICDIGKTSCFPCYADVISGLTFSSAWTGSFLKRRLFKSVFYYDESTRKTTADFEIPNGLLPGDVIFIKGMITRYDNMAINLMEDGNKIIYSLRARCVDFCSDTDTCPPADCESRYLSLSYFQNGAWGLDTSETYPFTKDQVFETYFLIGPSSIEMYVNQKFANSYTTSIPTQFARRIQIGAYVQVFELSI</sequence>
<evidence type="ECO:0000256" key="3">
    <source>
        <dbReference type="SAM" id="SignalP"/>
    </source>
</evidence>
<dbReference type="GO" id="GO:0030246">
    <property type="term" value="F:carbohydrate binding"/>
    <property type="evidence" value="ECO:0007669"/>
    <property type="project" value="UniProtKB-UniRule"/>
</dbReference>
<keyword evidence="1 2" id="KW-0430">Lectin</keyword>
<feature type="domain" description="Galectin" evidence="4">
    <location>
        <begin position="124"/>
        <end position="263"/>
    </location>
</feature>
<dbReference type="Pfam" id="PF00337">
    <property type="entry name" value="Gal-bind_lectin"/>
    <property type="match status" value="1"/>
</dbReference>
<organism evidence="5 6">
    <name type="scientific">Biomphalaria pfeifferi</name>
    <name type="common">Bloodfluke planorb</name>
    <name type="synonym">Freshwater snail</name>
    <dbReference type="NCBI Taxonomy" id="112525"/>
    <lineage>
        <taxon>Eukaryota</taxon>
        <taxon>Metazoa</taxon>
        <taxon>Spiralia</taxon>
        <taxon>Lophotrochozoa</taxon>
        <taxon>Mollusca</taxon>
        <taxon>Gastropoda</taxon>
        <taxon>Heterobranchia</taxon>
        <taxon>Euthyneura</taxon>
        <taxon>Panpulmonata</taxon>
        <taxon>Hygrophila</taxon>
        <taxon>Lymnaeoidea</taxon>
        <taxon>Planorbidae</taxon>
        <taxon>Biomphalaria</taxon>
    </lineage>
</organism>
<gene>
    <name evidence="5" type="ORF">Bpfe_008919</name>
</gene>
<dbReference type="EMBL" id="JASAOG010000029">
    <property type="protein sequence ID" value="KAK0061537.1"/>
    <property type="molecule type" value="Genomic_DNA"/>
</dbReference>
<feature type="signal peptide" evidence="3">
    <location>
        <begin position="1"/>
        <end position="22"/>
    </location>
</feature>
<proteinExistence type="predicted"/>
<reference evidence="5" key="1">
    <citation type="journal article" date="2023" name="PLoS Negl. Trop. Dis.">
        <title>A genome sequence for Biomphalaria pfeifferi, the major vector snail for the human-infecting parasite Schistosoma mansoni.</title>
        <authorList>
            <person name="Bu L."/>
            <person name="Lu L."/>
            <person name="Laidemitt M.R."/>
            <person name="Zhang S.M."/>
            <person name="Mutuku M."/>
            <person name="Mkoji G."/>
            <person name="Steinauer M."/>
            <person name="Loker E.S."/>
        </authorList>
    </citation>
    <scope>NUCLEOTIDE SEQUENCE</scope>
    <source>
        <strain evidence="5">KasaAsao</strain>
    </source>
</reference>
<dbReference type="Gene3D" id="2.60.120.200">
    <property type="match status" value="1"/>
</dbReference>
<dbReference type="SUPFAM" id="SSF49899">
    <property type="entry name" value="Concanavalin A-like lectins/glucanases"/>
    <property type="match status" value="1"/>
</dbReference>
<keyword evidence="3" id="KW-0732">Signal</keyword>
<accession>A0AAD8BWU4</accession>
<protein>
    <recommendedName>
        <fullName evidence="2">Galectin</fullName>
    </recommendedName>
</protein>
<dbReference type="SMART" id="SM00276">
    <property type="entry name" value="GLECT"/>
    <property type="match status" value="1"/>
</dbReference>